<dbReference type="Proteomes" id="UP000828390">
    <property type="component" value="Unassembled WGS sequence"/>
</dbReference>
<name>A0A9D4MCN0_DREPO</name>
<sequence>MFVTSTVCVLVFLYITSVACRADREPECSRFHYEEQLLVKMVRMEFNVNAYSTDLTVFRR</sequence>
<feature type="chain" id="PRO_5038823377" evidence="1">
    <location>
        <begin position="23"/>
        <end position="60"/>
    </location>
</feature>
<proteinExistence type="predicted"/>
<protein>
    <submittedName>
        <fullName evidence="2">Uncharacterized protein</fullName>
    </submittedName>
</protein>
<evidence type="ECO:0000256" key="1">
    <source>
        <dbReference type="SAM" id="SignalP"/>
    </source>
</evidence>
<comment type="caution">
    <text evidence="2">The sequence shown here is derived from an EMBL/GenBank/DDBJ whole genome shotgun (WGS) entry which is preliminary data.</text>
</comment>
<accession>A0A9D4MCN0</accession>
<dbReference type="EMBL" id="JAIWYP010000002">
    <property type="protein sequence ID" value="KAH3872651.1"/>
    <property type="molecule type" value="Genomic_DNA"/>
</dbReference>
<evidence type="ECO:0000313" key="2">
    <source>
        <dbReference type="EMBL" id="KAH3872651.1"/>
    </source>
</evidence>
<gene>
    <name evidence="2" type="ORF">DPMN_035871</name>
</gene>
<feature type="signal peptide" evidence="1">
    <location>
        <begin position="1"/>
        <end position="22"/>
    </location>
</feature>
<organism evidence="2 3">
    <name type="scientific">Dreissena polymorpha</name>
    <name type="common">Zebra mussel</name>
    <name type="synonym">Mytilus polymorpha</name>
    <dbReference type="NCBI Taxonomy" id="45954"/>
    <lineage>
        <taxon>Eukaryota</taxon>
        <taxon>Metazoa</taxon>
        <taxon>Spiralia</taxon>
        <taxon>Lophotrochozoa</taxon>
        <taxon>Mollusca</taxon>
        <taxon>Bivalvia</taxon>
        <taxon>Autobranchia</taxon>
        <taxon>Heteroconchia</taxon>
        <taxon>Euheterodonta</taxon>
        <taxon>Imparidentia</taxon>
        <taxon>Neoheterodontei</taxon>
        <taxon>Myida</taxon>
        <taxon>Dreissenoidea</taxon>
        <taxon>Dreissenidae</taxon>
        <taxon>Dreissena</taxon>
    </lineage>
</organism>
<reference evidence="2" key="1">
    <citation type="journal article" date="2019" name="bioRxiv">
        <title>The Genome of the Zebra Mussel, Dreissena polymorpha: A Resource for Invasive Species Research.</title>
        <authorList>
            <person name="McCartney M.A."/>
            <person name="Auch B."/>
            <person name="Kono T."/>
            <person name="Mallez S."/>
            <person name="Zhang Y."/>
            <person name="Obille A."/>
            <person name="Becker A."/>
            <person name="Abrahante J.E."/>
            <person name="Garbe J."/>
            <person name="Badalamenti J.P."/>
            <person name="Herman A."/>
            <person name="Mangelson H."/>
            <person name="Liachko I."/>
            <person name="Sullivan S."/>
            <person name="Sone E.D."/>
            <person name="Koren S."/>
            <person name="Silverstein K.A.T."/>
            <person name="Beckman K.B."/>
            <person name="Gohl D.M."/>
        </authorList>
    </citation>
    <scope>NUCLEOTIDE SEQUENCE</scope>
    <source>
        <strain evidence="2">Duluth1</strain>
        <tissue evidence="2">Whole animal</tissue>
    </source>
</reference>
<keyword evidence="1" id="KW-0732">Signal</keyword>
<evidence type="ECO:0000313" key="3">
    <source>
        <dbReference type="Proteomes" id="UP000828390"/>
    </source>
</evidence>
<reference evidence="2" key="2">
    <citation type="submission" date="2020-11" db="EMBL/GenBank/DDBJ databases">
        <authorList>
            <person name="McCartney M.A."/>
            <person name="Auch B."/>
            <person name="Kono T."/>
            <person name="Mallez S."/>
            <person name="Becker A."/>
            <person name="Gohl D.M."/>
            <person name="Silverstein K.A.T."/>
            <person name="Koren S."/>
            <person name="Bechman K.B."/>
            <person name="Herman A."/>
            <person name="Abrahante J.E."/>
            <person name="Garbe J."/>
        </authorList>
    </citation>
    <scope>NUCLEOTIDE SEQUENCE</scope>
    <source>
        <strain evidence="2">Duluth1</strain>
        <tissue evidence="2">Whole animal</tissue>
    </source>
</reference>
<keyword evidence="3" id="KW-1185">Reference proteome</keyword>
<dbReference type="AlphaFoldDB" id="A0A9D4MCN0"/>